<dbReference type="GO" id="GO:0006742">
    <property type="term" value="P:NADP+ catabolic process"/>
    <property type="evidence" value="ECO:0007669"/>
    <property type="project" value="TreeGrafter"/>
</dbReference>
<dbReference type="GO" id="GO:0035529">
    <property type="term" value="F:NADH pyrophosphatase activity"/>
    <property type="evidence" value="ECO:0007669"/>
    <property type="project" value="TreeGrafter"/>
</dbReference>
<protein>
    <recommendedName>
        <fullName evidence="5">Nudix hydrolase domain-containing protein</fullName>
    </recommendedName>
</protein>
<dbReference type="OrthoDB" id="447842at2759"/>
<keyword evidence="4" id="KW-0460">Magnesium</keyword>
<dbReference type="InterPro" id="IPR015797">
    <property type="entry name" value="NUDIX_hydrolase-like_dom_sf"/>
</dbReference>
<dbReference type="PANTHER" id="PTHR42904:SF1">
    <property type="entry name" value="NUCLEOSIDE DIPHOSPHATE-LINKED MOIETY X MOTIF 17"/>
    <property type="match status" value="1"/>
</dbReference>
<dbReference type="GO" id="GO:0005829">
    <property type="term" value="C:cytosol"/>
    <property type="evidence" value="ECO:0007669"/>
    <property type="project" value="TreeGrafter"/>
</dbReference>
<dbReference type="GO" id="GO:0046872">
    <property type="term" value="F:metal ion binding"/>
    <property type="evidence" value="ECO:0007669"/>
    <property type="project" value="UniProtKB-KW"/>
</dbReference>
<dbReference type="Proteomes" id="UP000751190">
    <property type="component" value="Unassembled WGS sequence"/>
</dbReference>
<proteinExistence type="predicted"/>
<dbReference type="EMBL" id="JAGTXO010000001">
    <property type="protein sequence ID" value="KAG8470847.1"/>
    <property type="molecule type" value="Genomic_DNA"/>
</dbReference>
<keyword evidence="7" id="KW-1185">Reference proteome</keyword>
<accession>A0A8J5XY11</accession>
<comment type="caution">
    <text evidence="6">The sequence shown here is derived from an EMBL/GenBank/DDBJ whole genome shotgun (WGS) entry which is preliminary data.</text>
</comment>
<dbReference type="InterPro" id="IPR000086">
    <property type="entry name" value="NUDIX_hydrolase_dom"/>
</dbReference>
<gene>
    <name evidence="6" type="ORF">KFE25_009268</name>
</gene>
<dbReference type="AlphaFoldDB" id="A0A8J5XY11"/>
<evidence type="ECO:0000256" key="1">
    <source>
        <dbReference type="ARBA" id="ARBA00001946"/>
    </source>
</evidence>
<organism evidence="6 7">
    <name type="scientific">Diacronema lutheri</name>
    <name type="common">Unicellular marine alga</name>
    <name type="synonym">Monochrysis lutheri</name>
    <dbReference type="NCBI Taxonomy" id="2081491"/>
    <lineage>
        <taxon>Eukaryota</taxon>
        <taxon>Haptista</taxon>
        <taxon>Haptophyta</taxon>
        <taxon>Pavlovophyceae</taxon>
        <taxon>Pavlovales</taxon>
        <taxon>Pavlovaceae</taxon>
        <taxon>Diacronema</taxon>
    </lineage>
</organism>
<dbReference type="SUPFAM" id="SSF55811">
    <property type="entry name" value="Nudix"/>
    <property type="match status" value="1"/>
</dbReference>
<dbReference type="PANTHER" id="PTHR42904">
    <property type="entry name" value="NUDIX HYDROLASE, NUDC SUBFAMILY"/>
    <property type="match status" value="1"/>
</dbReference>
<evidence type="ECO:0000256" key="4">
    <source>
        <dbReference type="ARBA" id="ARBA00022842"/>
    </source>
</evidence>
<feature type="domain" description="Nudix hydrolase" evidence="5">
    <location>
        <begin position="106"/>
        <end position="252"/>
    </location>
</feature>
<reference evidence="6" key="1">
    <citation type="submission" date="2021-05" db="EMBL/GenBank/DDBJ databases">
        <title>The genome of the haptophyte Pavlova lutheri (Diacronema luteri, Pavlovales) - a model for lipid biosynthesis in eukaryotic algae.</title>
        <authorList>
            <person name="Hulatt C.J."/>
            <person name="Posewitz M.C."/>
        </authorList>
    </citation>
    <scope>NUCLEOTIDE SEQUENCE</scope>
    <source>
        <strain evidence="6">NIVA-4/92</strain>
    </source>
</reference>
<evidence type="ECO:0000256" key="3">
    <source>
        <dbReference type="ARBA" id="ARBA00022801"/>
    </source>
</evidence>
<dbReference type="Gene3D" id="3.90.79.10">
    <property type="entry name" value="Nucleoside Triphosphate Pyrophosphohydrolase"/>
    <property type="match status" value="1"/>
</dbReference>
<evidence type="ECO:0000259" key="5">
    <source>
        <dbReference type="PROSITE" id="PS51462"/>
    </source>
</evidence>
<dbReference type="GO" id="GO:0019677">
    <property type="term" value="P:NAD+ catabolic process"/>
    <property type="evidence" value="ECO:0007669"/>
    <property type="project" value="TreeGrafter"/>
</dbReference>
<evidence type="ECO:0000313" key="6">
    <source>
        <dbReference type="EMBL" id="KAG8470847.1"/>
    </source>
</evidence>
<evidence type="ECO:0000313" key="7">
    <source>
        <dbReference type="Proteomes" id="UP000751190"/>
    </source>
</evidence>
<keyword evidence="2" id="KW-0479">Metal-binding</keyword>
<evidence type="ECO:0000256" key="2">
    <source>
        <dbReference type="ARBA" id="ARBA00022723"/>
    </source>
</evidence>
<sequence length="304" mass="31791">MLLDRAPAPVVVHAPAGGAAGSACVVQALGCARSVRAALGAAEGHVLYRENPSKHGPLVELFAPTDPAANAPDAGCVAVVLGHQEAFGVPCTCPASADDAAGTLASVRLAAVAMATDQLGRVLLTRRPASMLTFPGCWVLPGGSVDTSDASVADAALRELREETGLVGAVLASPPLLWESCYPTTQAGWADARREGRRTSHHLVVFVEVRVSSASDLALHSNECDAACWVYPADICVHADARDRARDDLLRREHEAAAGSADARPISAARLDGMYPNELGEGVGRGHRWAIEQLFLRTQSTHFA</sequence>
<dbReference type="PROSITE" id="PS51462">
    <property type="entry name" value="NUDIX"/>
    <property type="match status" value="1"/>
</dbReference>
<comment type="cofactor">
    <cofactor evidence="1">
        <name>Mg(2+)</name>
        <dbReference type="ChEBI" id="CHEBI:18420"/>
    </cofactor>
</comment>
<keyword evidence="3" id="KW-0378">Hydrolase</keyword>
<dbReference type="InterPro" id="IPR050241">
    <property type="entry name" value="NAD-cap_RNA_hydrolase_NudC"/>
</dbReference>
<dbReference type="GO" id="GO:0005777">
    <property type="term" value="C:peroxisome"/>
    <property type="evidence" value="ECO:0007669"/>
    <property type="project" value="TreeGrafter"/>
</dbReference>
<dbReference type="Pfam" id="PF00293">
    <property type="entry name" value="NUDIX"/>
    <property type="match status" value="1"/>
</dbReference>
<dbReference type="PROSITE" id="PS51257">
    <property type="entry name" value="PROKAR_LIPOPROTEIN"/>
    <property type="match status" value="1"/>
</dbReference>
<name>A0A8J5XY11_DIALT</name>